<organism evidence="1 2">
    <name type="scientific">Spirosoma foliorum</name>
    <dbReference type="NCBI Taxonomy" id="2710596"/>
    <lineage>
        <taxon>Bacteria</taxon>
        <taxon>Pseudomonadati</taxon>
        <taxon>Bacteroidota</taxon>
        <taxon>Cytophagia</taxon>
        <taxon>Cytophagales</taxon>
        <taxon>Cytophagaceae</taxon>
        <taxon>Spirosoma</taxon>
    </lineage>
</organism>
<protein>
    <submittedName>
        <fullName evidence="1">Uncharacterized protein</fullName>
    </submittedName>
</protein>
<dbReference type="KEGG" id="sfol:H3H32_10955"/>
<dbReference type="AlphaFoldDB" id="A0A7G5H2M0"/>
<dbReference type="RefSeq" id="WP_182462708.1">
    <property type="nucleotide sequence ID" value="NZ_CP059732.1"/>
</dbReference>
<dbReference type="Proteomes" id="UP000515369">
    <property type="component" value="Chromosome"/>
</dbReference>
<reference evidence="1 2" key="1">
    <citation type="submission" date="2020-07" db="EMBL/GenBank/DDBJ databases">
        <title>Spirosoma foliorum sp. nov., isolated from the leaves on the Nejang mountain Korea, Republic of.</title>
        <authorList>
            <person name="Ho H."/>
            <person name="Lee Y.-J."/>
            <person name="Nurcahyanto D.-A."/>
            <person name="Kim S.-G."/>
        </authorList>
    </citation>
    <scope>NUCLEOTIDE SEQUENCE [LARGE SCALE GENOMIC DNA]</scope>
    <source>
        <strain evidence="1 2">PL0136</strain>
    </source>
</reference>
<name>A0A7G5H2M0_9BACT</name>
<evidence type="ECO:0000313" key="1">
    <source>
        <dbReference type="EMBL" id="QMW05362.1"/>
    </source>
</evidence>
<proteinExistence type="predicted"/>
<evidence type="ECO:0000313" key="2">
    <source>
        <dbReference type="Proteomes" id="UP000515369"/>
    </source>
</evidence>
<sequence length="129" mass="15631">MGAPEKQPNETYRKQGNYYTCIDIRPPDVPSSEWKRLYFFPDSTQESGFYQYEKPDYDWYIETAIEKLDKLPINEQVGLTWEFVFDFRQAIRQRFQRTHDTKPYDHPPCRNTRSAVGKWIERVFEKYGD</sequence>
<keyword evidence="2" id="KW-1185">Reference proteome</keyword>
<dbReference type="EMBL" id="CP059732">
    <property type="protein sequence ID" value="QMW05362.1"/>
    <property type="molecule type" value="Genomic_DNA"/>
</dbReference>
<gene>
    <name evidence="1" type="ORF">H3H32_10955</name>
</gene>
<accession>A0A7G5H2M0</accession>